<sequence length="165" mass="17504">MARAPDPVPEVASPRRGMRWFALHTSLFGAVPSAERERERRGARGGRGRAGPRAGPRPGTSRAPRTRPAQPAGRVTRPSLAHSPAAGQAGGRLRPCRGRDLGRAGGRRAPGYGLLAMSSVCDAGDHYPLHLLVWNNDYRQLEKELQGQVRGGGIAGNRAGVVSPP</sequence>
<evidence type="ECO:0008006" key="4">
    <source>
        <dbReference type="Google" id="ProtNLM"/>
    </source>
</evidence>
<feature type="region of interest" description="Disordered" evidence="1">
    <location>
        <begin position="29"/>
        <end position="109"/>
    </location>
</feature>
<organism evidence="2 3">
    <name type="scientific">Saguinus oedipus</name>
    <name type="common">Cotton-top tamarin</name>
    <name type="synonym">Oedipomidas oedipus</name>
    <dbReference type="NCBI Taxonomy" id="9490"/>
    <lineage>
        <taxon>Eukaryota</taxon>
        <taxon>Metazoa</taxon>
        <taxon>Chordata</taxon>
        <taxon>Craniata</taxon>
        <taxon>Vertebrata</taxon>
        <taxon>Euteleostomi</taxon>
        <taxon>Mammalia</taxon>
        <taxon>Eutheria</taxon>
        <taxon>Euarchontoglires</taxon>
        <taxon>Primates</taxon>
        <taxon>Haplorrhini</taxon>
        <taxon>Platyrrhini</taxon>
        <taxon>Cebidae</taxon>
        <taxon>Callitrichinae</taxon>
        <taxon>Saguinus</taxon>
    </lineage>
</organism>
<evidence type="ECO:0000313" key="2">
    <source>
        <dbReference type="EMBL" id="KAK2102577.1"/>
    </source>
</evidence>
<dbReference type="EMBL" id="JASSZA010000009">
    <property type="protein sequence ID" value="KAK2102577.1"/>
    <property type="molecule type" value="Genomic_DNA"/>
</dbReference>
<accession>A0ABQ9V294</accession>
<reference evidence="2 3" key="1">
    <citation type="submission" date="2023-05" db="EMBL/GenBank/DDBJ databases">
        <title>B98-5 Cell Line De Novo Hybrid Assembly: An Optical Mapping Approach.</title>
        <authorList>
            <person name="Kananen K."/>
            <person name="Auerbach J.A."/>
            <person name="Kautto E."/>
            <person name="Blachly J.S."/>
        </authorList>
    </citation>
    <scope>NUCLEOTIDE SEQUENCE [LARGE SCALE GENOMIC DNA]</scope>
    <source>
        <strain evidence="2">B95-8</strain>
        <tissue evidence="2">Cell line</tissue>
    </source>
</reference>
<gene>
    <name evidence="2" type="ORF">P7K49_020244</name>
</gene>
<protein>
    <recommendedName>
        <fullName evidence="4">Translation initiation factor IF-2-like</fullName>
    </recommendedName>
</protein>
<proteinExistence type="predicted"/>
<evidence type="ECO:0000313" key="3">
    <source>
        <dbReference type="Proteomes" id="UP001266305"/>
    </source>
</evidence>
<dbReference type="Proteomes" id="UP001266305">
    <property type="component" value="Unassembled WGS sequence"/>
</dbReference>
<evidence type="ECO:0000256" key="1">
    <source>
        <dbReference type="SAM" id="MobiDB-lite"/>
    </source>
</evidence>
<keyword evidence="3" id="KW-1185">Reference proteome</keyword>
<feature type="compositionally biased region" description="Low complexity" evidence="1">
    <location>
        <begin position="51"/>
        <end position="69"/>
    </location>
</feature>
<comment type="caution">
    <text evidence="2">The sequence shown here is derived from an EMBL/GenBank/DDBJ whole genome shotgun (WGS) entry which is preliminary data.</text>
</comment>
<name>A0ABQ9V294_SAGOE</name>